<evidence type="ECO:0000256" key="5">
    <source>
        <dbReference type="ARBA" id="ARBA00022679"/>
    </source>
</evidence>
<dbReference type="PROSITE" id="PS51103">
    <property type="entry name" value="PTS_EIIC_TYPE_1"/>
    <property type="match status" value="1"/>
</dbReference>
<dbReference type="SUPFAM" id="SSF55604">
    <property type="entry name" value="Glucose permease domain IIB"/>
    <property type="match status" value="1"/>
</dbReference>
<keyword evidence="7 12" id="KW-0812">Transmembrane</keyword>
<feature type="transmembrane region" description="Helical" evidence="12">
    <location>
        <begin position="256"/>
        <end position="281"/>
    </location>
</feature>
<feature type="transmembrane region" description="Helical" evidence="12">
    <location>
        <begin position="395"/>
        <end position="418"/>
    </location>
</feature>
<organism evidence="15 16">
    <name type="scientific">Breznakia pachnodae</name>
    <dbReference type="NCBI Taxonomy" id="265178"/>
    <lineage>
        <taxon>Bacteria</taxon>
        <taxon>Bacillati</taxon>
        <taxon>Bacillota</taxon>
        <taxon>Erysipelotrichia</taxon>
        <taxon>Erysipelotrichales</taxon>
        <taxon>Erysipelotrichaceae</taxon>
        <taxon>Breznakia</taxon>
    </lineage>
</organism>
<feature type="transmembrane region" description="Helical" evidence="12">
    <location>
        <begin position="124"/>
        <end position="149"/>
    </location>
</feature>
<keyword evidence="2" id="KW-0813">Transport</keyword>
<comment type="caution">
    <text evidence="15">The sequence shown here is derived from an EMBL/GenBank/DDBJ whole genome shotgun (WGS) entry which is preliminary data.</text>
</comment>
<dbReference type="PROSITE" id="PS51098">
    <property type="entry name" value="PTS_EIIB_TYPE_1"/>
    <property type="match status" value="1"/>
</dbReference>
<proteinExistence type="predicted"/>
<keyword evidence="9 12" id="KW-1133">Transmembrane helix</keyword>
<keyword evidence="4" id="KW-0762">Sugar transport</keyword>
<evidence type="ECO:0000259" key="13">
    <source>
        <dbReference type="PROSITE" id="PS51098"/>
    </source>
</evidence>
<dbReference type="CDD" id="cd00212">
    <property type="entry name" value="PTS_IIB_glc"/>
    <property type="match status" value="1"/>
</dbReference>
<evidence type="ECO:0000256" key="11">
    <source>
        <dbReference type="PROSITE-ProRule" id="PRU00421"/>
    </source>
</evidence>
<accession>A0ABU0E844</accession>
<dbReference type="InterPro" id="IPR036878">
    <property type="entry name" value="Glu_permease_IIB"/>
</dbReference>
<dbReference type="PANTHER" id="PTHR30175:SF1">
    <property type="entry name" value="PTS SYSTEM ARBUTIN-, CELLOBIOSE-, AND SALICIN-SPECIFIC EIIBC COMPONENT-RELATED"/>
    <property type="match status" value="1"/>
</dbReference>
<feature type="transmembrane region" description="Helical" evidence="12">
    <location>
        <begin position="287"/>
        <end position="312"/>
    </location>
</feature>
<dbReference type="Pfam" id="PF02378">
    <property type="entry name" value="PTS_EIIC"/>
    <property type="match status" value="1"/>
</dbReference>
<keyword evidence="8" id="KW-0418">Kinase</keyword>
<feature type="transmembrane region" description="Helical" evidence="12">
    <location>
        <begin position="187"/>
        <end position="206"/>
    </location>
</feature>
<dbReference type="PROSITE" id="PS01035">
    <property type="entry name" value="PTS_EIIB_TYPE_1_CYS"/>
    <property type="match status" value="1"/>
</dbReference>
<evidence type="ECO:0000256" key="3">
    <source>
        <dbReference type="ARBA" id="ARBA00022475"/>
    </source>
</evidence>
<dbReference type="PANTHER" id="PTHR30175">
    <property type="entry name" value="PHOSPHOTRANSFERASE SYSTEM TRANSPORT PROTEIN"/>
    <property type="match status" value="1"/>
</dbReference>
<dbReference type="InterPro" id="IPR003352">
    <property type="entry name" value="PTS_EIIC"/>
</dbReference>
<dbReference type="Proteomes" id="UP001230220">
    <property type="component" value="Unassembled WGS sequence"/>
</dbReference>
<keyword evidence="10 12" id="KW-0472">Membrane</keyword>
<evidence type="ECO:0000256" key="10">
    <source>
        <dbReference type="ARBA" id="ARBA00023136"/>
    </source>
</evidence>
<protein>
    <submittedName>
        <fullName evidence="15">PTS system beta-glucosides-specific IIC component</fullName>
    </submittedName>
</protein>
<reference evidence="15 16" key="1">
    <citation type="submission" date="2023-07" db="EMBL/GenBank/DDBJ databases">
        <title>Genomic Encyclopedia of Type Strains, Phase IV (KMG-IV): sequencing the most valuable type-strain genomes for metagenomic binning, comparative biology and taxonomic classification.</title>
        <authorList>
            <person name="Goeker M."/>
        </authorList>
    </citation>
    <scope>NUCLEOTIDE SEQUENCE [LARGE SCALE GENOMIC DNA]</scope>
    <source>
        <strain evidence="15 16">DSM 16784</strain>
    </source>
</reference>
<evidence type="ECO:0000259" key="14">
    <source>
        <dbReference type="PROSITE" id="PS51103"/>
    </source>
</evidence>
<dbReference type="RefSeq" id="WP_307411594.1">
    <property type="nucleotide sequence ID" value="NZ_JAUSUR010000009.1"/>
</dbReference>
<evidence type="ECO:0000256" key="1">
    <source>
        <dbReference type="ARBA" id="ARBA00004651"/>
    </source>
</evidence>
<evidence type="ECO:0000256" key="12">
    <source>
        <dbReference type="SAM" id="Phobius"/>
    </source>
</evidence>
<evidence type="ECO:0000256" key="8">
    <source>
        <dbReference type="ARBA" id="ARBA00022777"/>
    </source>
</evidence>
<keyword evidence="6" id="KW-0598">Phosphotransferase system</keyword>
<feature type="domain" description="PTS EIIB type-1" evidence="13">
    <location>
        <begin position="7"/>
        <end position="89"/>
    </location>
</feature>
<dbReference type="InterPro" id="IPR050558">
    <property type="entry name" value="PTS_Sugar-Specific_Components"/>
</dbReference>
<dbReference type="EMBL" id="JAUSUR010000009">
    <property type="protein sequence ID" value="MDQ0363073.1"/>
    <property type="molecule type" value="Genomic_DNA"/>
</dbReference>
<feature type="active site" description="Phosphocysteine intermediate; for EIIB activity" evidence="11">
    <location>
        <position position="29"/>
    </location>
</feature>
<dbReference type="Pfam" id="PF00367">
    <property type="entry name" value="PTS_EIIB"/>
    <property type="match status" value="1"/>
</dbReference>
<comment type="subcellular location">
    <subcellularLocation>
        <location evidence="1">Cell membrane</location>
        <topology evidence="1">Multi-pass membrane protein</topology>
    </subcellularLocation>
</comment>
<name>A0ABU0E844_9FIRM</name>
<evidence type="ECO:0000256" key="4">
    <source>
        <dbReference type="ARBA" id="ARBA00022597"/>
    </source>
</evidence>
<dbReference type="Gene3D" id="3.30.1360.60">
    <property type="entry name" value="Glucose permease domain IIB"/>
    <property type="match status" value="1"/>
</dbReference>
<keyword evidence="3" id="KW-1003">Cell membrane</keyword>
<dbReference type="InterPro" id="IPR013013">
    <property type="entry name" value="PTS_EIIC_1"/>
</dbReference>
<keyword evidence="5" id="KW-0808">Transferase</keyword>
<gene>
    <name evidence="15" type="ORF">J2S15_003834</name>
</gene>
<evidence type="ECO:0000313" key="16">
    <source>
        <dbReference type="Proteomes" id="UP001230220"/>
    </source>
</evidence>
<dbReference type="InterPro" id="IPR001996">
    <property type="entry name" value="PTS_IIB_1"/>
</dbReference>
<evidence type="ECO:0000313" key="15">
    <source>
        <dbReference type="EMBL" id="MDQ0363073.1"/>
    </source>
</evidence>
<feature type="transmembrane region" description="Helical" evidence="12">
    <location>
        <begin position="438"/>
        <end position="461"/>
    </location>
</feature>
<feature type="transmembrane region" description="Helical" evidence="12">
    <location>
        <begin position="155"/>
        <end position="175"/>
    </location>
</feature>
<feature type="domain" description="PTS EIIC type-1" evidence="14">
    <location>
        <begin position="127"/>
        <end position="475"/>
    </location>
</feature>
<evidence type="ECO:0000256" key="6">
    <source>
        <dbReference type="ARBA" id="ARBA00022683"/>
    </source>
</evidence>
<sequence length="483" mass="52562">MSKKNYEEMSRQIIEAVGGKDNIQLCYHCATRLRFHLKDLSKADTAVINKISGVISTKITGDQLQLIIGNDVEDVYFEVCKQAGIEIHEAIDEDLDGPKEKGKFSVKGTVNLLIKTVTDCAIPIFPVFTLGGLTKLLVALLGSSMLGILPDDSDFMRMMAIVGNSCFYFLPMYAAYASSKRFKTNTVVAMLFAGIMLYPDFVSIVAEGEAFSVYGIPMILTDYASSFLPIILITWIMSYVEMYLKRFIPKSVRSILLPLGTLLIMLPLAFCVLGPVGTILGNGISNIIIWLKDIFGPFATGLVGALFPFLIVTGMHHALNSVAFVDFAAKGFDNCIWAASYIMDYQLLGLCFASLIKSRRAENKAYAVNCIITEGIGGISEPTIYGIVLKSKKTIAITLISGFIGGFYIGLMDVHMYTFAAAGFPAIFAYGGGSNMNFIHGIIACAISFGISFILGLVLGLDHEEETVIEEDSDMISTNAVEA</sequence>
<dbReference type="InterPro" id="IPR018113">
    <property type="entry name" value="PTrfase_EIIB_Cys"/>
</dbReference>
<evidence type="ECO:0000256" key="2">
    <source>
        <dbReference type="ARBA" id="ARBA00022448"/>
    </source>
</evidence>
<evidence type="ECO:0000256" key="9">
    <source>
        <dbReference type="ARBA" id="ARBA00022989"/>
    </source>
</evidence>
<evidence type="ECO:0000256" key="7">
    <source>
        <dbReference type="ARBA" id="ARBA00022692"/>
    </source>
</evidence>
<keyword evidence="16" id="KW-1185">Reference proteome</keyword>